<organism evidence="1 2">
    <name type="scientific">Rhabditophanes sp. KR3021</name>
    <dbReference type="NCBI Taxonomy" id="114890"/>
    <lineage>
        <taxon>Eukaryota</taxon>
        <taxon>Metazoa</taxon>
        <taxon>Ecdysozoa</taxon>
        <taxon>Nematoda</taxon>
        <taxon>Chromadorea</taxon>
        <taxon>Rhabditida</taxon>
        <taxon>Tylenchina</taxon>
        <taxon>Panagrolaimomorpha</taxon>
        <taxon>Strongyloidoidea</taxon>
        <taxon>Alloionematidae</taxon>
        <taxon>Rhabditophanes</taxon>
    </lineage>
</organism>
<reference evidence="2" key="1">
    <citation type="submission" date="2016-11" db="UniProtKB">
        <authorList>
            <consortium name="WormBaseParasite"/>
        </authorList>
    </citation>
    <scope>IDENTIFICATION</scope>
    <source>
        <strain evidence="2">KR3021</strain>
    </source>
</reference>
<protein>
    <submittedName>
        <fullName evidence="2">Fucosyltransferase</fullName>
    </submittedName>
</protein>
<dbReference type="Proteomes" id="UP000095286">
    <property type="component" value="Unplaced"/>
</dbReference>
<proteinExistence type="predicted"/>
<evidence type="ECO:0000313" key="1">
    <source>
        <dbReference type="Proteomes" id="UP000095286"/>
    </source>
</evidence>
<evidence type="ECO:0000313" key="2">
    <source>
        <dbReference type="WBParaSite" id="RSKR_0000026100.1"/>
    </source>
</evidence>
<dbReference type="WBParaSite" id="RSKR_0000026100.1">
    <property type="protein sequence ID" value="RSKR_0000026100.1"/>
    <property type="gene ID" value="RSKR_0000026100"/>
</dbReference>
<name>A0AC35TGB9_9BILA</name>
<accession>A0AC35TGB9</accession>
<sequence length="275" mass="32703">MPIISSPYQRKIWFSAESSNTVVNNFSPKSYFDYTLTYHSKSDAIFSYARELYNKTIFLQTDGDVILKSKGILRIAGFISNCKTQSRREDFIEKLAKYTQVDIYGKCSKNLNRISFCEKWDNICVREVIEEYPFHLVLENSMCDEYITEKYYDRFYYNSIPIVSRRKFYSKIVPNESFIALDDYNTGKEMVNHLQYLIDNPLRYLNYFEYRKSEYIPMLDQVKLKSQRGVYGLCDLLKKNKYKRSKKKIENVVEEFGRMSECDSADAISKMLNNW</sequence>